<evidence type="ECO:0000256" key="3">
    <source>
        <dbReference type="ARBA" id="ARBA00023054"/>
    </source>
</evidence>
<reference evidence="7" key="1">
    <citation type="submission" date="2025-08" db="UniProtKB">
        <authorList>
            <consortium name="RefSeq"/>
        </authorList>
    </citation>
    <scope>IDENTIFICATION</scope>
    <source>
        <tissue evidence="7">Liver</tissue>
    </source>
</reference>
<dbReference type="RefSeq" id="XP_040584622.1">
    <property type="nucleotide sequence ID" value="XM_040728688.1"/>
</dbReference>
<dbReference type="Proteomes" id="UP000886700">
    <property type="component" value="Unplaced"/>
</dbReference>
<dbReference type="InterPro" id="IPR028745">
    <property type="entry name" value="AKAP9/Pericentrin"/>
</dbReference>
<dbReference type="PANTHER" id="PTHR44981">
    <property type="entry name" value="PERICENTRIN-LIKE PROTEIN, ISOFORM F"/>
    <property type="match status" value="1"/>
</dbReference>
<feature type="coiled-coil region" evidence="5">
    <location>
        <begin position="493"/>
        <end position="558"/>
    </location>
</feature>
<evidence type="ECO:0000256" key="1">
    <source>
        <dbReference type="ARBA" id="ARBA00004300"/>
    </source>
</evidence>
<dbReference type="PANTHER" id="PTHR44981:SF1">
    <property type="entry name" value="A-KINASE ANCHOR PROTEIN 9"/>
    <property type="match status" value="1"/>
</dbReference>
<dbReference type="GeneID" id="110343449"/>
<evidence type="ECO:0000256" key="5">
    <source>
        <dbReference type="SAM" id="Coils"/>
    </source>
</evidence>
<keyword evidence="2" id="KW-0963">Cytoplasm</keyword>
<keyword evidence="4" id="KW-0206">Cytoskeleton</keyword>
<comment type="subcellular location">
    <subcellularLocation>
        <location evidence="1">Cytoplasm</location>
        <location evidence="1">Cytoskeleton</location>
        <location evidence="1">Microtubule organizing center</location>
        <location evidence="1">Centrosome</location>
    </subcellularLocation>
</comment>
<evidence type="ECO:0000256" key="2">
    <source>
        <dbReference type="ARBA" id="ARBA00022490"/>
    </source>
</evidence>
<gene>
    <name evidence="7" type="primary">LOC110343449</name>
</gene>
<name>A0ABM2W267_MESAU</name>
<accession>A0ABM2W267</accession>
<organism evidence="6 7">
    <name type="scientific">Mesocricetus auratus</name>
    <name type="common">Golden hamster</name>
    <dbReference type="NCBI Taxonomy" id="10036"/>
    <lineage>
        <taxon>Eukaryota</taxon>
        <taxon>Metazoa</taxon>
        <taxon>Chordata</taxon>
        <taxon>Craniata</taxon>
        <taxon>Vertebrata</taxon>
        <taxon>Euteleostomi</taxon>
        <taxon>Mammalia</taxon>
        <taxon>Eutheria</taxon>
        <taxon>Euarchontoglires</taxon>
        <taxon>Glires</taxon>
        <taxon>Rodentia</taxon>
        <taxon>Myomorpha</taxon>
        <taxon>Muroidea</taxon>
        <taxon>Cricetidae</taxon>
        <taxon>Cricetinae</taxon>
        <taxon>Mesocricetus</taxon>
    </lineage>
</organism>
<keyword evidence="6" id="KW-1185">Reference proteome</keyword>
<keyword evidence="3 5" id="KW-0175">Coiled coil</keyword>
<evidence type="ECO:0000256" key="4">
    <source>
        <dbReference type="ARBA" id="ARBA00023212"/>
    </source>
</evidence>
<evidence type="ECO:0000313" key="6">
    <source>
        <dbReference type="Proteomes" id="UP000886700"/>
    </source>
</evidence>
<evidence type="ECO:0000313" key="7">
    <source>
        <dbReference type="RefSeq" id="XP_040584622.1"/>
    </source>
</evidence>
<sequence length="601" mass="66659">MNVEEKVNSFVYHAISRVTLQEYRYQVEEFQDAIQNLLYKVTDEHNKFVTLQMELSKIHEQQTDGVKVEFAEENVAEEESGILSVRSQAGLESIDIRHESELSFLPESEDSEEHEKELQGLESPVNALEQPLKATEAHYGTEIPTVQGSVETIHGPSAHPSVDSVVFEDSDLQKTLYCGNCLCEHTVSITEIHEQQTDGVKVEFAEENVAEEESGILSVRSQAGLESIDIRHESELSFLPESEDSEEHEKELQGLESPVDTLEQLLKATEAHYGAEIPTVQGSVETIHGPSAHPSVDSVVFEDSDLQKTLYCGNCLCEHTVSITEIHEQQTDGVKVEFAEENVAEEESGILSVRSQAGLESIDIRHESELSFLPESEDSEEHEKELQGLESPVDTLEQPLKATEAHYGAEIPTVQGSVETIHGPSAHPSVDSVVFEDSGNCLCEHTISITEPEEMLESFTQNQENTESLWCLDDLNDHQQEQPRSRDQPAVHLNKAESIVDGYSDENIILEREIQEKACTIDHLDQELLCMSGRLQELEEEQQQIQEERALLSRQEEAMGAGAGPVEQRPADVVVDAAPGAGVCTVACTVVGLETHNSKFG</sequence>
<protein>
    <submittedName>
        <fullName evidence="7">A-kinase anchor protein 9-like</fullName>
    </submittedName>
</protein>
<proteinExistence type="predicted"/>